<feature type="compositionally biased region" description="Basic and acidic residues" evidence="1">
    <location>
        <begin position="128"/>
        <end position="138"/>
    </location>
</feature>
<evidence type="ECO:0000259" key="2">
    <source>
        <dbReference type="Pfam" id="PF01370"/>
    </source>
</evidence>
<dbReference type="Pfam" id="PF01370">
    <property type="entry name" value="Epimerase"/>
    <property type="match status" value="1"/>
</dbReference>
<dbReference type="Gene3D" id="3.40.50.720">
    <property type="entry name" value="NAD(P)-binding Rossmann-like Domain"/>
    <property type="match status" value="1"/>
</dbReference>
<organism evidence="3 4">
    <name type="scientific">Egicoccus halophilus</name>
    <dbReference type="NCBI Taxonomy" id="1670830"/>
    <lineage>
        <taxon>Bacteria</taxon>
        <taxon>Bacillati</taxon>
        <taxon>Actinomycetota</taxon>
        <taxon>Nitriliruptoria</taxon>
        <taxon>Egicoccales</taxon>
        <taxon>Egicoccaceae</taxon>
        <taxon>Egicoccus</taxon>
    </lineage>
</organism>
<evidence type="ECO:0000313" key="3">
    <source>
        <dbReference type="EMBL" id="GGI05647.1"/>
    </source>
</evidence>
<dbReference type="AlphaFoldDB" id="A0A8J3AD35"/>
<feature type="domain" description="NAD-dependent epimerase/dehydratase" evidence="2">
    <location>
        <begin position="7"/>
        <end position="233"/>
    </location>
</feature>
<dbReference type="EMBL" id="BMHA01000005">
    <property type="protein sequence ID" value="GGI05647.1"/>
    <property type="molecule type" value="Genomic_DNA"/>
</dbReference>
<dbReference type="InterPro" id="IPR001509">
    <property type="entry name" value="Epimerase_deHydtase"/>
</dbReference>
<dbReference type="PANTHER" id="PTHR43245">
    <property type="entry name" value="BIFUNCTIONAL POLYMYXIN RESISTANCE PROTEIN ARNA"/>
    <property type="match status" value="1"/>
</dbReference>
<reference evidence="3" key="1">
    <citation type="journal article" date="2014" name="Int. J. Syst. Evol. Microbiol.">
        <title>Complete genome sequence of Corynebacterium casei LMG S-19264T (=DSM 44701T), isolated from a smear-ripened cheese.</title>
        <authorList>
            <consortium name="US DOE Joint Genome Institute (JGI-PGF)"/>
            <person name="Walter F."/>
            <person name="Albersmeier A."/>
            <person name="Kalinowski J."/>
            <person name="Ruckert C."/>
        </authorList>
    </citation>
    <scope>NUCLEOTIDE SEQUENCE</scope>
    <source>
        <strain evidence="3">CGMCC 1.14988</strain>
    </source>
</reference>
<dbReference type="InterPro" id="IPR050177">
    <property type="entry name" value="Lipid_A_modif_metabolic_enz"/>
</dbReference>
<keyword evidence="4" id="KW-1185">Reference proteome</keyword>
<dbReference type="RefSeq" id="WP_188584390.1">
    <property type="nucleotide sequence ID" value="NZ_BMHA01000005.1"/>
</dbReference>
<dbReference type="SUPFAM" id="SSF51735">
    <property type="entry name" value="NAD(P)-binding Rossmann-fold domains"/>
    <property type="match status" value="1"/>
</dbReference>
<proteinExistence type="predicted"/>
<feature type="region of interest" description="Disordered" evidence="1">
    <location>
        <begin position="128"/>
        <end position="148"/>
    </location>
</feature>
<evidence type="ECO:0000313" key="4">
    <source>
        <dbReference type="Proteomes" id="UP000650511"/>
    </source>
</evidence>
<dbReference type="PANTHER" id="PTHR43245:SF52">
    <property type="entry name" value="NAD-DEPENDENT EPIMERASE_DEHYDRATASE"/>
    <property type="match status" value="1"/>
</dbReference>
<evidence type="ECO:0000256" key="1">
    <source>
        <dbReference type="SAM" id="MobiDB-lite"/>
    </source>
</evidence>
<name>A0A8J3AD35_9ACTN</name>
<sequence length="356" mass="39460">MTEGRRVLLTGAAGDLAGLLATALARREDVELVVGVDVRDPHPELAVDEFVRADVRNPLVGATLHAHRVDTVVHLSTASTPGPSGSRSLMKERNVIGAMQLFAACQNAPTVRRFVLKSSTAVYGSEHTDPVSFRETDLPRTPPRHGYAKDASEIEGYARSFARRRRDVDLTILRFANLLGGRIDSSFHALFSLPAVPTVLGFDPRLQFCHEEDAVAVLERAVAGAPPGIYNVAGEGVVYLSQAIRLAGRLPAPVPQPFVDAVASLVRRNRHVDLSPEQLRFLRFGRAVDITRLREEFGYEPRHTSRSAFEDFVRRRRIRGLVPHEEVERLEREVNAFLARQDQRRFLAGRSEGPTS</sequence>
<comment type="caution">
    <text evidence="3">The sequence shown here is derived from an EMBL/GenBank/DDBJ whole genome shotgun (WGS) entry which is preliminary data.</text>
</comment>
<gene>
    <name evidence="3" type="ORF">GCM10011354_15130</name>
</gene>
<reference evidence="3" key="2">
    <citation type="submission" date="2020-09" db="EMBL/GenBank/DDBJ databases">
        <authorList>
            <person name="Sun Q."/>
            <person name="Zhou Y."/>
        </authorList>
    </citation>
    <scope>NUCLEOTIDE SEQUENCE</scope>
    <source>
        <strain evidence="3">CGMCC 1.14988</strain>
    </source>
</reference>
<dbReference type="Proteomes" id="UP000650511">
    <property type="component" value="Unassembled WGS sequence"/>
</dbReference>
<protein>
    <recommendedName>
        <fullName evidence="2">NAD-dependent epimerase/dehydratase domain-containing protein</fullName>
    </recommendedName>
</protein>
<accession>A0A8J3AD35</accession>
<dbReference type="InterPro" id="IPR036291">
    <property type="entry name" value="NAD(P)-bd_dom_sf"/>
</dbReference>